<dbReference type="GO" id="GO:0006081">
    <property type="term" value="P:aldehyde metabolic process"/>
    <property type="evidence" value="ECO:0007669"/>
    <property type="project" value="InterPro"/>
</dbReference>
<organism evidence="9 10">
    <name type="scientific">Microscilla marina ATCC 23134</name>
    <dbReference type="NCBI Taxonomy" id="313606"/>
    <lineage>
        <taxon>Bacteria</taxon>
        <taxon>Pseudomonadati</taxon>
        <taxon>Bacteroidota</taxon>
        <taxon>Cytophagia</taxon>
        <taxon>Cytophagales</taxon>
        <taxon>Microscillaceae</taxon>
        <taxon>Microscilla</taxon>
    </lineage>
</organism>
<dbReference type="InterPro" id="IPR016161">
    <property type="entry name" value="Ald_DH/histidinol_DH"/>
</dbReference>
<evidence type="ECO:0000256" key="4">
    <source>
        <dbReference type="PIRNR" id="PIRNR036492"/>
    </source>
</evidence>
<proteinExistence type="inferred from homology"/>
<dbReference type="CDD" id="cd07134">
    <property type="entry name" value="ALDH_AlkH-like"/>
    <property type="match status" value="1"/>
</dbReference>
<evidence type="ECO:0000313" key="10">
    <source>
        <dbReference type="Proteomes" id="UP000004095"/>
    </source>
</evidence>
<dbReference type="Gene3D" id="3.40.605.10">
    <property type="entry name" value="Aldehyde Dehydrogenase, Chain A, domain 1"/>
    <property type="match status" value="1"/>
</dbReference>
<dbReference type="PROSITE" id="PS00070">
    <property type="entry name" value="ALDEHYDE_DEHYDR_CYS"/>
    <property type="match status" value="1"/>
</dbReference>
<protein>
    <recommendedName>
        <fullName evidence="4">Aldehyde dehydrogenase</fullName>
    </recommendedName>
</protein>
<dbReference type="Pfam" id="PF00171">
    <property type="entry name" value="Aldedh"/>
    <property type="match status" value="1"/>
</dbReference>
<evidence type="ECO:0000256" key="2">
    <source>
        <dbReference type="ARBA" id="ARBA00023002"/>
    </source>
</evidence>
<dbReference type="PIRSF" id="PIRSF036492">
    <property type="entry name" value="ALDH"/>
    <property type="match status" value="1"/>
</dbReference>
<evidence type="ECO:0000256" key="7">
    <source>
        <dbReference type="RuleBase" id="RU003345"/>
    </source>
</evidence>
<comment type="caution">
    <text evidence="9">The sequence shown here is derived from an EMBL/GenBank/DDBJ whole genome shotgun (WGS) entry which is preliminary data.</text>
</comment>
<dbReference type="Proteomes" id="UP000004095">
    <property type="component" value="Unassembled WGS sequence"/>
</dbReference>
<dbReference type="EMBL" id="AAWS01000012">
    <property type="protein sequence ID" value="EAY29196.1"/>
    <property type="molecule type" value="Genomic_DNA"/>
</dbReference>
<keyword evidence="3" id="KW-0520">NAD</keyword>
<sequence length="478" mass="53504">MNTTIDTLQAPSTFEHIDQVFEAQQRNAQALKATTVSQRITKLKALKKAIQDNATELRQAIYNDFRKSAEEVDVTEIFVVYKAIDHVCGKLKRWMRPKKVATPKALLGTSSRIIKEPKGVALIIAPWNYPFQLTIDPLVYAIAAGNAAILKPSEMTPHTSAFMKKLIRQVFNENEVAVFEGDANVAQHLLKKRFDHIFFTGSPALGKIIMKAASEHLTPVTLELGGKSPTIVDDTTNVDDAAEKIVYGKFMNCGQTCIAPDYVLVHESVKEALISRMKDKIHQFYGENVKESPDLTRIVNERHFTRVKQLIDDAVDKGAQISEGGDMDASQHYIAPTLLENVAPEMEVMQEEIFGPVLPIVPFKNLQEATDLINSKAKPLALYIFSKNKRNQQFIINNTTAGGTTINDTMLHIVNPHLPFGGVNNSGIGKTHGYYGFEAFSNERALLKQRVGFTGIKLIYPPYTDRVRKFIKMFIKWA</sequence>
<gene>
    <name evidence="9" type="ORF">M23134_02387</name>
</gene>
<dbReference type="PROSITE" id="PS00687">
    <property type="entry name" value="ALDEHYDE_DEHYDR_GLU"/>
    <property type="match status" value="1"/>
</dbReference>
<dbReference type="Gene3D" id="3.40.309.10">
    <property type="entry name" value="Aldehyde Dehydrogenase, Chain A, domain 2"/>
    <property type="match status" value="1"/>
</dbReference>
<feature type="active site" evidence="5">
    <location>
        <position position="257"/>
    </location>
</feature>
<accession>A1ZKH0</accession>
<dbReference type="InterPro" id="IPR015590">
    <property type="entry name" value="Aldehyde_DH_dom"/>
</dbReference>
<dbReference type="GO" id="GO:0004029">
    <property type="term" value="F:aldehyde dehydrogenase (NAD+) activity"/>
    <property type="evidence" value="ECO:0007669"/>
    <property type="project" value="TreeGrafter"/>
</dbReference>
<dbReference type="InterPro" id="IPR012394">
    <property type="entry name" value="Aldehyde_DH_NAD(P)"/>
</dbReference>
<keyword evidence="10" id="KW-1185">Reference proteome</keyword>
<evidence type="ECO:0000256" key="6">
    <source>
        <dbReference type="PROSITE-ProRule" id="PRU10007"/>
    </source>
</evidence>
<dbReference type="RefSeq" id="WP_002696835.1">
    <property type="nucleotide sequence ID" value="NZ_AAWS01000012.1"/>
</dbReference>
<dbReference type="InterPro" id="IPR016163">
    <property type="entry name" value="Ald_DH_C"/>
</dbReference>
<name>A1ZKH0_MICM2</name>
<evidence type="ECO:0000259" key="8">
    <source>
        <dbReference type="Pfam" id="PF00171"/>
    </source>
</evidence>
<dbReference type="OrthoDB" id="9762913at2"/>
<dbReference type="InterPro" id="IPR016160">
    <property type="entry name" value="Ald_DH_CS_CYS"/>
</dbReference>
<feature type="active site" evidence="5 6">
    <location>
        <position position="223"/>
    </location>
</feature>
<dbReference type="eggNOG" id="COG1012">
    <property type="taxonomic scope" value="Bacteria"/>
</dbReference>
<dbReference type="PANTHER" id="PTHR43570:SF20">
    <property type="entry name" value="ALDEHYDE DEHYDROGENASE ALDX-RELATED"/>
    <property type="match status" value="1"/>
</dbReference>
<dbReference type="InterPro" id="IPR029510">
    <property type="entry name" value="Ald_DH_CS_GLU"/>
</dbReference>
<keyword evidence="2 4" id="KW-0560">Oxidoreductase</keyword>
<dbReference type="FunFam" id="3.40.605.10:FF:000004">
    <property type="entry name" value="Aldehyde dehydrogenase"/>
    <property type="match status" value="1"/>
</dbReference>
<dbReference type="AlphaFoldDB" id="A1ZKH0"/>
<reference evidence="9 10" key="1">
    <citation type="submission" date="2007-01" db="EMBL/GenBank/DDBJ databases">
        <authorList>
            <person name="Haygood M."/>
            <person name="Podell S."/>
            <person name="Anderson C."/>
            <person name="Hopkinson B."/>
            <person name="Roe K."/>
            <person name="Barbeau K."/>
            <person name="Gaasterland T."/>
            <person name="Ferriera S."/>
            <person name="Johnson J."/>
            <person name="Kravitz S."/>
            <person name="Beeson K."/>
            <person name="Sutton G."/>
            <person name="Rogers Y.-H."/>
            <person name="Friedman R."/>
            <person name="Frazier M."/>
            <person name="Venter J.C."/>
        </authorList>
    </citation>
    <scope>NUCLEOTIDE SEQUENCE [LARGE SCALE GENOMIC DNA]</scope>
    <source>
        <strain evidence="9 10">ATCC 23134</strain>
    </source>
</reference>
<evidence type="ECO:0000256" key="3">
    <source>
        <dbReference type="ARBA" id="ARBA00023027"/>
    </source>
</evidence>
<feature type="domain" description="Aldehyde dehydrogenase" evidence="8">
    <location>
        <begin position="12"/>
        <end position="444"/>
    </location>
</feature>
<evidence type="ECO:0000256" key="1">
    <source>
        <dbReference type="ARBA" id="ARBA00009986"/>
    </source>
</evidence>
<dbReference type="FunFam" id="3.40.309.10:FF:000003">
    <property type="entry name" value="Aldehyde dehydrogenase"/>
    <property type="match status" value="1"/>
</dbReference>
<dbReference type="GO" id="GO:0005737">
    <property type="term" value="C:cytoplasm"/>
    <property type="evidence" value="ECO:0007669"/>
    <property type="project" value="TreeGrafter"/>
</dbReference>
<dbReference type="SUPFAM" id="SSF53720">
    <property type="entry name" value="ALDH-like"/>
    <property type="match status" value="1"/>
</dbReference>
<comment type="similarity">
    <text evidence="1 4 7">Belongs to the aldehyde dehydrogenase family.</text>
</comment>
<dbReference type="InterPro" id="IPR016162">
    <property type="entry name" value="Ald_DH_N"/>
</dbReference>
<dbReference type="PANTHER" id="PTHR43570">
    <property type="entry name" value="ALDEHYDE DEHYDROGENASE"/>
    <property type="match status" value="1"/>
</dbReference>
<evidence type="ECO:0000313" key="9">
    <source>
        <dbReference type="EMBL" id="EAY29196.1"/>
    </source>
</evidence>
<evidence type="ECO:0000256" key="5">
    <source>
        <dbReference type="PIRSR" id="PIRSR036492-1"/>
    </source>
</evidence>